<dbReference type="RefSeq" id="WP_193864095.1">
    <property type="nucleotide sequence ID" value="NZ_JADDUM010000090.1"/>
</dbReference>
<dbReference type="Proteomes" id="UP000613075">
    <property type="component" value="Unassembled WGS sequence"/>
</dbReference>
<keyword evidence="2" id="KW-1185">Reference proteome</keyword>
<reference evidence="1 2" key="1">
    <citation type="submission" date="2020-10" db="EMBL/GenBank/DDBJ databases">
        <title>The draft genomes of Cyclamen pathogen Pseudomonas sp.</title>
        <authorList>
            <person name="Fujikawa T."/>
            <person name="Sawada H."/>
        </authorList>
    </citation>
    <scope>NUCLEOTIDE SEQUENCE [LARGE SCALE GENOMIC DNA]</scope>
    <source>
        <strain evidence="1 2">MAFF 301449</strain>
    </source>
</reference>
<proteinExistence type="predicted"/>
<gene>
    <name evidence="1" type="ORF">IQK56_12780</name>
</gene>
<dbReference type="EMBL" id="JADDUM010000090">
    <property type="protein sequence ID" value="MBE8591740.1"/>
    <property type="molecule type" value="Genomic_DNA"/>
</dbReference>
<dbReference type="NCBIfam" id="TIGR04498">
    <property type="entry name" value="AbiV_defense"/>
    <property type="match status" value="1"/>
</dbReference>
<dbReference type="Pfam" id="PF18728">
    <property type="entry name" value="HEPN_AbiV"/>
    <property type="match status" value="1"/>
</dbReference>
<dbReference type="InterPro" id="IPR030987">
    <property type="entry name" value="AbiV"/>
</dbReference>
<name>A0ABR9SS30_9PSED</name>
<accession>A0ABR9SS30</accession>
<comment type="caution">
    <text evidence="1">The sequence shown here is derived from an EMBL/GenBank/DDBJ whole genome shotgun (WGS) entry which is preliminary data.</text>
</comment>
<evidence type="ECO:0000313" key="2">
    <source>
        <dbReference type="Proteomes" id="UP000613075"/>
    </source>
</evidence>
<organism evidence="1 2">
    <name type="scientific">Pseudomonas cyclaminis</name>
    <dbReference type="NCBI Taxonomy" id="2781239"/>
    <lineage>
        <taxon>Bacteria</taxon>
        <taxon>Pseudomonadati</taxon>
        <taxon>Pseudomonadota</taxon>
        <taxon>Gammaproteobacteria</taxon>
        <taxon>Pseudomonadales</taxon>
        <taxon>Pseudomonadaceae</taxon>
        <taxon>Pseudomonas</taxon>
    </lineage>
</organism>
<evidence type="ECO:0000313" key="1">
    <source>
        <dbReference type="EMBL" id="MBE8591740.1"/>
    </source>
</evidence>
<protein>
    <submittedName>
        <fullName evidence="1">AbiV family abortive infection protein</fullName>
    </submittedName>
</protein>
<sequence>MDQAVSVRPKRHTQRNFTDGDRSAANFYWRWHGRDYGVPVLVLTWRSRTMDFSKGSKVEMALTQEQEAFAVNLIEGALSVFENADRLFYEAGVLADVEAFPRAYLLHQISLEECGKIEILSAAVVSCLTGENVDVKSLAKVFRRHESKNKMNAYFLPRSEGEVLAEKNADIAASMTAFKAVQEEFHKESNRLKNSSLYVDFDGEFTSPQNVIFKGDYEKIRSQNADFMGLTDLKVQMLSRWKGDLPSAVREIQEVCRLLPVDRPEGKSLAETREEMWEGIENAFLGRRKDGVEK</sequence>